<reference evidence="8 9" key="1">
    <citation type="submission" date="2023-04" db="EMBL/GenBank/DDBJ databases">
        <title>Forest soil microbial communities from Buena Vista Peninsula, Colon Province, Panama.</title>
        <authorList>
            <person name="Bouskill N."/>
        </authorList>
    </citation>
    <scope>NUCLEOTIDE SEQUENCE [LARGE SCALE GENOMIC DNA]</scope>
    <source>
        <strain evidence="8 9">CFH S0262</strain>
    </source>
</reference>
<dbReference type="SUPFAM" id="SSF52172">
    <property type="entry name" value="CheY-like"/>
    <property type="match status" value="1"/>
</dbReference>
<accession>A0ABT6M8I6</accession>
<evidence type="ECO:0000256" key="3">
    <source>
        <dbReference type="ARBA" id="ARBA00023125"/>
    </source>
</evidence>
<evidence type="ECO:0000256" key="1">
    <source>
        <dbReference type="ARBA" id="ARBA00022553"/>
    </source>
</evidence>
<keyword evidence="9" id="KW-1185">Reference proteome</keyword>
<keyword evidence="4" id="KW-0804">Transcription</keyword>
<dbReference type="PROSITE" id="PS50043">
    <property type="entry name" value="HTH_LUXR_2"/>
    <property type="match status" value="1"/>
</dbReference>
<dbReference type="InterPro" id="IPR001789">
    <property type="entry name" value="Sig_transdc_resp-reg_receiver"/>
</dbReference>
<dbReference type="SMART" id="SM00421">
    <property type="entry name" value="HTH_LUXR"/>
    <property type="match status" value="1"/>
</dbReference>
<evidence type="ECO:0000259" key="6">
    <source>
        <dbReference type="PROSITE" id="PS50043"/>
    </source>
</evidence>
<name>A0ABT6M8I6_9NOCA</name>
<sequence>MNERSGLPIRVLLADDHAAIRAGLSMILDGQPDIDVVAEADSGTSAVTLARTHRPDVVLMDVRMPGVDGIMATREITATTDSRVVVLTTFDLDEYVFGALRAGASGFLVKTATADELTAAVRTVAAGESVLAPRAASALIDQFVRAPARGTPPMALADLTERELEVLRLLGRGLSNAELSRTLGVGAPTVKTHVSRVLSKLGLASRVQAALLARELDV</sequence>
<evidence type="ECO:0000256" key="2">
    <source>
        <dbReference type="ARBA" id="ARBA00023015"/>
    </source>
</evidence>
<evidence type="ECO:0000256" key="4">
    <source>
        <dbReference type="ARBA" id="ARBA00023163"/>
    </source>
</evidence>
<evidence type="ECO:0000259" key="7">
    <source>
        <dbReference type="PROSITE" id="PS50110"/>
    </source>
</evidence>
<keyword evidence="2" id="KW-0805">Transcription regulation</keyword>
<dbReference type="EMBL" id="JARXVC010000003">
    <property type="protein sequence ID" value="MDH6280623.1"/>
    <property type="molecule type" value="Genomic_DNA"/>
</dbReference>
<feature type="modified residue" description="4-aspartylphosphate" evidence="5">
    <location>
        <position position="61"/>
    </location>
</feature>
<dbReference type="InterPro" id="IPR058245">
    <property type="entry name" value="NreC/VraR/RcsB-like_REC"/>
</dbReference>
<dbReference type="GO" id="GO:0003677">
    <property type="term" value="F:DNA binding"/>
    <property type="evidence" value="ECO:0007669"/>
    <property type="project" value="UniProtKB-KW"/>
</dbReference>
<dbReference type="PANTHER" id="PTHR43214:SF24">
    <property type="entry name" value="TRANSCRIPTIONAL REGULATORY PROTEIN NARL-RELATED"/>
    <property type="match status" value="1"/>
</dbReference>
<dbReference type="PRINTS" id="PR00038">
    <property type="entry name" value="HTHLUXR"/>
</dbReference>
<dbReference type="InterPro" id="IPR039420">
    <property type="entry name" value="WalR-like"/>
</dbReference>
<proteinExistence type="predicted"/>
<keyword evidence="1 5" id="KW-0597">Phosphoprotein</keyword>
<dbReference type="InterPro" id="IPR011006">
    <property type="entry name" value="CheY-like_superfamily"/>
</dbReference>
<dbReference type="CDD" id="cd06170">
    <property type="entry name" value="LuxR_C_like"/>
    <property type="match status" value="1"/>
</dbReference>
<dbReference type="Pfam" id="PF00196">
    <property type="entry name" value="GerE"/>
    <property type="match status" value="1"/>
</dbReference>
<dbReference type="Gene3D" id="3.40.50.2300">
    <property type="match status" value="1"/>
</dbReference>
<organism evidence="8 9">
    <name type="scientific">Prescottella agglutinans</name>
    <dbReference type="NCBI Taxonomy" id="1644129"/>
    <lineage>
        <taxon>Bacteria</taxon>
        <taxon>Bacillati</taxon>
        <taxon>Actinomycetota</taxon>
        <taxon>Actinomycetes</taxon>
        <taxon>Mycobacteriales</taxon>
        <taxon>Nocardiaceae</taxon>
        <taxon>Prescottella</taxon>
    </lineage>
</organism>
<dbReference type="SUPFAM" id="SSF46894">
    <property type="entry name" value="C-terminal effector domain of the bipartite response regulators"/>
    <property type="match status" value="1"/>
</dbReference>
<evidence type="ECO:0000313" key="8">
    <source>
        <dbReference type="EMBL" id="MDH6280623.1"/>
    </source>
</evidence>
<dbReference type="RefSeq" id="WP_280759946.1">
    <property type="nucleotide sequence ID" value="NZ_JARXVC010000003.1"/>
</dbReference>
<gene>
    <name evidence="8" type="ORF">M2280_001835</name>
</gene>
<keyword evidence="3 8" id="KW-0238">DNA-binding</keyword>
<feature type="domain" description="Response regulatory" evidence="7">
    <location>
        <begin position="10"/>
        <end position="125"/>
    </location>
</feature>
<feature type="domain" description="HTH luxR-type" evidence="6">
    <location>
        <begin position="152"/>
        <end position="217"/>
    </location>
</feature>
<protein>
    <submittedName>
        <fullName evidence="8">DNA-binding NarL/FixJ family response regulator</fullName>
    </submittedName>
</protein>
<dbReference type="Proteomes" id="UP001160334">
    <property type="component" value="Unassembled WGS sequence"/>
</dbReference>
<comment type="caution">
    <text evidence="8">The sequence shown here is derived from an EMBL/GenBank/DDBJ whole genome shotgun (WGS) entry which is preliminary data.</text>
</comment>
<dbReference type="PANTHER" id="PTHR43214">
    <property type="entry name" value="TWO-COMPONENT RESPONSE REGULATOR"/>
    <property type="match status" value="1"/>
</dbReference>
<evidence type="ECO:0000313" key="9">
    <source>
        <dbReference type="Proteomes" id="UP001160334"/>
    </source>
</evidence>
<dbReference type="SMART" id="SM00448">
    <property type="entry name" value="REC"/>
    <property type="match status" value="1"/>
</dbReference>
<dbReference type="PROSITE" id="PS50110">
    <property type="entry name" value="RESPONSE_REGULATORY"/>
    <property type="match status" value="1"/>
</dbReference>
<dbReference type="CDD" id="cd17535">
    <property type="entry name" value="REC_NarL-like"/>
    <property type="match status" value="1"/>
</dbReference>
<evidence type="ECO:0000256" key="5">
    <source>
        <dbReference type="PROSITE-ProRule" id="PRU00169"/>
    </source>
</evidence>
<dbReference type="InterPro" id="IPR000792">
    <property type="entry name" value="Tscrpt_reg_LuxR_C"/>
</dbReference>
<dbReference type="Pfam" id="PF00072">
    <property type="entry name" value="Response_reg"/>
    <property type="match status" value="1"/>
</dbReference>
<dbReference type="InterPro" id="IPR016032">
    <property type="entry name" value="Sig_transdc_resp-reg_C-effctor"/>
</dbReference>